<keyword evidence="2" id="KW-1185">Reference proteome</keyword>
<dbReference type="Proteomes" id="UP000007266">
    <property type="component" value="Linkage group 6"/>
</dbReference>
<protein>
    <submittedName>
        <fullName evidence="1">Uncharacterized protein</fullName>
    </submittedName>
</protein>
<reference evidence="1 2" key="1">
    <citation type="journal article" date="2008" name="Nature">
        <title>The genome of the model beetle and pest Tribolium castaneum.</title>
        <authorList>
            <consortium name="Tribolium Genome Sequencing Consortium"/>
            <person name="Richards S."/>
            <person name="Gibbs R.A."/>
            <person name="Weinstock G.M."/>
            <person name="Brown S.J."/>
            <person name="Denell R."/>
            <person name="Beeman R.W."/>
            <person name="Gibbs R."/>
            <person name="Beeman R.W."/>
            <person name="Brown S.J."/>
            <person name="Bucher G."/>
            <person name="Friedrich M."/>
            <person name="Grimmelikhuijzen C.J."/>
            <person name="Klingler M."/>
            <person name="Lorenzen M."/>
            <person name="Richards S."/>
            <person name="Roth S."/>
            <person name="Schroder R."/>
            <person name="Tautz D."/>
            <person name="Zdobnov E.M."/>
            <person name="Muzny D."/>
            <person name="Gibbs R.A."/>
            <person name="Weinstock G.M."/>
            <person name="Attaway T."/>
            <person name="Bell S."/>
            <person name="Buhay C.J."/>
            <person name="Chandrabose M.N."/>
            <person name="Chavez D."/>
            <person name="Clerk-Blankenburg K.P."/>
            <person name="Cree A."/>
            <person name="Dao M."/>
            <person name="Davis C."/>
            <person name="Chacko J."/>
            <person name="Dinh H."/>
            <person name="Dugan-Rocha S."/>
            <person name="Fowler G."/>
            <person name="Garner T.T."/>
            <person name="Garnes J."/>
            <person name="Gnirke A."/>
            <person name="Hawes A."/>
            <person name="Hernandez J."/>
            <person name="Hines S."/>
            <person name="Holder M."/>
            <person name="Hume J."/>
            <person name="Jhangiani S.N."/>
            <person name="Joshi V."/>
            <person name="Khan Z.M."/>
            <person name="Jackson L."/>
            <person name="Kovar C."/>
            <person name="Kowis A."/>
            <person name="Lee S."/>
            <person name="Lewis L.R."/>
            <person name="Margolis J."/>
            <person name="Morgan M."/>
            <person name="Nazareth L.V."/>
            <person name="Nguyen N."/>
            <person name="Okwuonu G."/>
            <person name="Parker D."/>
            <person name="Richards S."/>
            <person name="Ruiz S.J."/>
            <person name="Santibanez J."/>
            <person name="Savard J."/>
            <person name="Scherer S.E."/>
            <person name="Schneider B."/>
            <person name="Sodergren E."/>
            <person name="Tautz D."/>
            <person name="Vattahil S."/>
            <person name="Villasana D."/>
            <person name="White C.S."/>
            <person name="Wright R."/>
            <person name="Park Y."/>
            <person name="Beeman R.W."/>
            <person name="Lord J."/>
            <person name="Oppert B."/>
            <person name="Lorenzen M."/>
            <person name="Brown S."/>
            <person name="Wang L."/>
            <person name="Savard J."/>
            <person name="Tautz D."/>
            <person name="Richards S."/>
            <person name="Weinstock G."/>
            <person name="Gibbs R.A."/>
            <person name="Liu Y."/>
            <person name="Worley K."/>
            <person name="Weinstock G."/>
            <person name="Elsik C.G."/>
            <person name="Reese J.T."/>
            <person name="Elhaik E."/>
            <person name="Landan G."/>
            <person name="Graur D."/>
            <person name="Arensburger P."/>
            <person name="Atkinson P."/>
            <person name="Beeman R.W."/>
            <person name="Beidler J."/>
            <person name="Brown S.J."/>
            <person name="Demuth J.P."/>
            <person name="Drury D.W."/>
            <person name="Du Y.Z."/>
            <person name="Fujiwara H."/>
            <person name="Lorenzen M."/>
            <person name="Maselli V."/>
            <person name="Osanai M."/>
            <person name="Park Y."/>
            <person name="Robertson H.M."/>
            <person name="Tu Z."/>
            <person name="Wang J.J."/>
            <person name="Wang S."/>
            <person name="Richards S."/>
            <person name="Song H."/>
            <person name="Zhang L."/>
            <person name="Sodergren E."/>
            <person name="Werner D."/>
            <person name="Stanke M."/>
            <person name="Morgenstern B."/>
            <person name="Solovyev V."/>
            <person name="Kosarev P."/>
            <person name="Brown G."/>
            <person name="Chen H.C."/>
            <person name="Ermolaeva O."/>
            <person name="Hlavina W."/>
            <person name="Kapustin Y."/>
            <person name="Kiryutin B."/>
            <person name="Kitts P."/>
            <person name="Maglott D."/>
            <person name="Pruitt K."/>
            <person name="Sapojnikov V."/>
            <person name="Souvorov A."/>
            <person name="Mackey A.J."/>
            <person name="Waterhouse R.M."/>
            <person name="Wyder S."/>
            <person name="Zdobnov E.M."/>
            <person name="Zdobnov E.M."/>
            <person name="Wyder S."/>
            <person name="Kriventseva E.V."/>
            <person name="Kadowaki T."/>
            <person name="Bork P."/>
            <person name="Aranda M."/>
            <person name="Bao R."/>
            <person name="Beermann A."/>
            <person name="Berns N."/>
            <person name="Bolognesi R."/>
            <person name="Bonneton F."/>
            <person name="Bopp D."/>
            <person name="Brown S.J."/>
            <person name="Bucher G."/>
            <person name="Butts T."/>
            <person name="Chaumot A."/>
            <person name="Denell R.E."/>
            <person name="Ferrier D.E."/>
            <person name="Friedrich M."/>
            <person name="Gordon C.M."/>
            <person name="Jindra M."/>
            <person name="Klingler M."/>
            <person name="Lan Q."/>
            <person name="Lattorff H.M."/>
            <person name="Laudet V."/>
            <person name="von Levetsow C."/>
            <person name="Liu Z."/>
            <person name="Lutz R."/>
            <person name="Lynch J.A."/>
            <person name="da Fonseca R.N."/>
            <person name="Posnien N."/>
            <person name="Reuter R."/>
            <person name="Roth S."/>
            <person name="Savard J."/>
            <person name="Schinko J.B."/>
            <person name="Schmitt C."/>
            <person name="Schoppmeier M."/>
            <person name="Schroder R."/>
            <person name="Shippy T.D."/>
            <person name="Simonnet F."/>
            <person name="Marques-Souza H."/>
            <person name="Tautz D."/>
            <person name="Tomoyasu Y."/>
            <person name="Trauner J."/>
            <person name="Van der Zee M."/>
            <person name="Vervoort M."/>
            <person name="Wittkopp N."/>
            <person name="Wimmer E.A."/>
            <person name="Yang X."/>
            <person name="Jones A.K."/>
            <person name="Sattelle D.B."/>
            <person name="Ebert P.R."/>
            <person name="Nelson D."/>
            <person name="Scott J.G."/>
            <person name="Beeman R.W."/>
            <person name="Muthukrishnan S."/>
            <person name="Kramer K.J."/>
            <person name="Arakane Y."/>
            <person name="Beeman R.W."/>
            <person name="Zhu Q."/>
            <person name="Hogenkamp D."/>
            <person name="Dixit R."/>
            <person name="Oppert B."/>
            <person name="Jiang H."/>
            <person name="Zou Z."/>
            <person name="Marshall J."/>
            <person name="Elpidina E."/>
            <person name="Vinokurov K."/>
            <person name="Oppert C."/>
            <person name="Zou Z."/>
            <person name="Evans J."/>
            <person name="Lu Z."/>
            <person name="Zhao P."/>
            <person name="Sumathipala N."/>
            <person name="Altincicek B."/>
            <person name="Vilcinskas A."/>
            <person name="Williams M."/>
            <person name="Hultmark D."/>
            <person name="Hetru C."/>
            <person name="Jiang H."/>
            <person name="Grimmelikhuijzen C.J."/>
            <person name="Hauser F."/>
            <person name="Cazzamali G."/>
            <person name="Williamson M."/>
            <person name="Park Y."/>
            <person name="Li B."/>
            <person name="Tanaka Y."/>
            <person name="Predel R."/>
            <person name="Neupert S."/>
            <person name="Schachtner J."/>
            <person name="Verleyen P."/>
            <person name="Raible F."/>
            <person name="Bork P."/>
            <person name="Friedrich M."/>
            <person name="Walden K.K."/>
            <person name="Robertson H.M."/>
            <person name="Angeli S."/>
            <person name="Foret S."/>
            <person name="Bucher G."/>
            <person name="Schuetz S."/>
            <person name="Maleszka R."/>
            <person name="Wimmer E.A."/>
            <person name="Beeman R.W."/>
            <person name="Lorenzen M."/>
            <person name="Tomoyasu Y."/>
            <person name="Miller S.C."/>
            <person name="Grossmann D."/>
            <person name="Bucher G."/>
        </authorList>
    </citation>
    <scope>NUCLEOTIDE SEQUENCE [LARGE SCALE GENOMIC DNA]</scope>
    <source>
        <strain evidence="1 2">Georgia GA2</strain>
    </source>
</reference>
<dbReference type="EMBL" id="KQ971348">
    <property type="protein sequence ID" value="EFA05553.1"/>
    <property type="molecule type" value="Genomic_DNA"/>
</dbReference>
<evidence type="ECO:0000313" key="1">
    <source>
        <dbReference type="EMBL" id="EFA05553.1"/>
    </source>
</evidence>
<dbReference type="InParanoid" id="D2A3R5"/>
<proteinExistence type="predicted"/>
<name>D2A3R5_TRICA</name>
<organism evidence="1 2">
    <name type="scientific">Tribolium castaneum</name>
    <name type="common">Red flour beetle</name>
    <dbReference type="NCBI Taxonomy" id="7070"/>
    <lineage>
        <taxon>Eukaryota</taxon>
        <taxon>Metazoa</taxon>
        <taxon>Ecdysozoa</taxon>
        <taxon>Arthropoda</taxon>
        <taxon>Hexapoda</taxon>
        <taxon>Insecta</taxon>
        <taxon>Pterygota</taxon>
        <taxon>Neoptera</taxon>
        <taxon>Endopterygota</taxon>
        <taxon>Coleoptera</taxon>
        <taxon>Polyphaga</taxon>
        <taxon>Cucujiformia</taxon>
        <taxon>Tenebrionidae</taxon>
        <taxon>Tenebrionidae incertae sedis</taxon>
        <taxon>Tribolium</taxon>
    </lineage>
</organism>
<gene>
    <name evidence="1" type="primary">GLEAN_15741</name>
    <name evidence="1" type="ORF">TcasGA2_TC015741</name>
</gene>
<evidence type="ECO:0000313" key="2">
    <source>
        <dbReference type="Proteomes" id="UP000007266"/>
    </source>
</evidence>
<accession>D2A3R5</accession>
<sequence length="183" mass="21036">MSYSTVCVLNTLYIISVFQVKVDYFRKLQGPARILRAPINKSMTGYTVKVRHSPSRNLAPSGSWGLIYGRKLRFSSMSYGIEGTDGALRVIDVQMFANLIYFRRVRSSVELIKSLTFYVSPIDYFRKMNLKISLNPQEGFKKYKSSSLMLLKRSIYSNKRNELNNLAKESSEISLLDQNDSME</sequence>
<dbReference type="AlphaFoldDB" id="D2A3R5"/>
<reference evidence="1 2" key="2">
    <citation type="journal article" date="2010" name="Nucleic Acids Res.">
        <title>BeetleBase in 2010: revisions to provide comprehensive genomic information for Tribolium castaneum.</title>
        <authorList>
            <person name="Kim H.S."/>
            <person name="Murphy T."/>
            <person name="Xia J."/>
            <person name="Caragea D."/>
            <person name="Park Y."/>
            <person name="Beeman R.W."/>
            <person name="Lorenzen M.D."/>
            <person name="Butcher S."/>
            <person name="Manak J.R."/>
            <person name="Brown S.J."/>
        </authorList>
    </citation>
    <scope>GENOME REANNOTATION</scope>
    <source>
        <strain evidence="1 2">Georgia GA2</strain>
    </source>
</reference>
<dbReference type="HOGENOM" id="CLU_1477021_0_0_1"/>